<dbReference type="AlphaFoldDB" id="A0A5N6NDU6"/>
<feature type="compositionally biased region" description="Basic and acidic residues" evidence="4">
    <location>
        <begin position="100"/>
        <end position="109"/>
    </location>
</feature>
<dbReference type="GO" id="GO:0006412">
    <property type="term" value="P:translation"/>
    <property type="evidence" value="ECO:0007669"/>
    <property type="project" value="InterPro"/>
</dbReference>
<dbReference type="Pfam" id="PF17144">
    <property type="entry name" value="Ribosomal_L5e"/>
    <property type="match status" value="1"/>
</dbReference>
<dbReference type="SUPFAM" id="SSF53137">
    <property type="entry name" value="Translational machinery components"/>
    <property type="match status" value="1"/>
</dbReference>
<dbReference type="GO" id="GO:0003735">
    <property type="term" value="F:structural constituent of ribosome"/>
    <property type="evidence" value="ECO:0007669"/>
    <property type="project" value="InterPro"/>
</dbReference>
<evidence type="ECO:0000256" key="3">
    <source>
        <dbReference type="ARBA" id="ARBA00023274"/>
    </source>
</evidence>
<protein>
    <submittedName>
        <fullName evidence="5">Uncharacterized protein</fullName>
    </submittedName>
</protein>
<evidence type="ECO:0000256" key="2">
    <source>
        <dbReference type="ARBA" id="ARBA00022980"/>
    </source>
</evidence>
<evidence type="ECO:0000313" key="5">
    <source>
        <dbReference type="EMBL" id="KAD4585427.1"/>
    </source>
</evidence>
<dbReference type="OrthoDB" id="1618453at2759"/>
<evidence type="ECO:0000256" key="1">
    <source>
        <dbReference type="ARBA" id="ARBA00007116"/>
    </source>
</evidence>
<sequence length="181" mass="20220">MGSDLGKIQIVGHYLAVIWKPARMNLEGGVVKLQLKIIMMSSQQPKLLTHAWNVQIYSFLRGQNEYSTSFVSSSHDDDNDITYKSRRSSPRRTGRGKRSIHADQRGNSHDKLQLDAQEHFLTKKDIVAQIVFASVVGDMVLALAYALEVPHYGSKVGPQTMLKGALDSRINIPNGEKMISK</sequence>
<name>A0A5N6NDU6_9ASTR</name>
<dbReference type="GO" id="GO:0005840">
    <property type="term" value="C:ribosome"/>
    <property type="evidence" value="ECO:0007669"/>
    <property type="project" value="UniProtKB-KW"/>
</dbReference>
<organism evidence="5 6">
    <name type="scientific">Mikania micrantha</name>
    <name type="common">bitter vine</name>
    <dbReference type="NCBI Taxonomy" id="192012"/>
    <lineage>
        <taxon>Eukaryota</taxon>
        <taxon>Viridiplantae</taxon>
        <taxon>Streptophyta</taxon>
        <taxon>Embryophyta</taxon>
        <taxon>Tracheophyta</taxon>
        <taxon>Spermatophyta</taxon>
        <taxon>Magnoliopsida</taxon>
        <taxon>eudicotyledons</taxon>
        <taxon>Gunneridae</taxon>
        <taxon>Pentapetalae</taxon>
        <taxon>asterids</taxon>
        <taxon>campanulids</taxon>
        <taxon>Asterales</taxon>
        <taxon>Asteraceae</taxon>
        <taxon>Asteroideae</taxon>
        <taxon>Heliantheae alliance</taxon>
        <taxon>Eupatorieae</taxon>
        <taxon>Mikania</taxon>
    </lineage>
</organism>
<gene>
    <name evidence="5" type="ORF">E3N88_23028</name>
</gene>
<dbReference type="GO" id="GO:0008097">
    <property type="term" value="F:5S rRNA binding"/>
    <property type="evidence" value="ECO:0007669"/>
    <property type="project" value="InterPro"/>
</dbReference>
<dbReference type="EMBL" id="SZYD01000012">
    <property type="protein sequence ID" value="KAD4585427.1"/>
    <property type="molecule type" value="Genomic_DNA"/>
</dbReference>
<proteinExistence type="inferred from homology"/>
<keyword evidence="3" id="KW-0687">Ribonucleoprotein</keyword>
<feature type="compositionally biased region" description="Basic residues" evidence="4">
    <location>
        <begin position="84"/>
        <end position="99"/>
    </location>
</feature>
<comment type="similarity">
    <text evidence="1">Belongs to the universal ribosomal protein uL18 family.</text>
</comment>
<keyword evidence="2" id="KW-0689">Ribosomal protein</keyword>
<evidence type="ECO:0000313" key="6">
    <source>
        <dbReference type="Proteomes" id="UP000326396"/>
    </source>
</evidence>
<accession>A0A5N6NDU6</accession>
<dbReference type="InterPro" id="IPR005485">
    <property type="entry name" value="Rbsml_uL18_euk_arch"/>
</dbReference>
<dbReference type="Proteomes" id="UP000326396">
    <property type="component" value="Linkage Group LG2"/>
</dbReference>
<keyword evidence="6" id="KW-1185">Reference proteome</keyword>
<evidence type="ECO:0000256" key="4">
    <source>
        <dbReference type="SAM" id="MobiDB-lite"/>
    </source>
</evidence>
<dbReference type="GO" id="GO:1990904">
    <property type="term" value="C:ribonucleoprotein complex"/>
    <property type="evidence" value="ECO:0007669"/>
    <property type="project" value="UniProtKB-KW"/>
</dbReference>
<comment type="caution">
    <text evidence="5">The sequence shown here is derived from an EMBL/GenBank/DDBJ whole genome shotgun (WGS) entry which is preliminary data.</text>
</comment>
<reference evidence="5 6" key="1">
    <citation type="submission" date="2019-05" db="EMBL/GenBank/DDBJ databases">
        <title>Mikania micrantha, genome provides insights into the molecular mechanism of rapid growth.</title>
        <authorList>
            <person name="Liu B."/>
        </authorList>
    </citation>
    <scope>NUCLEOTIDE SEQUENCE [LARGE SCALE GENOMIC DNA]</scope>
    <source>
        <strain evidence="5">NLD-2019</strain>
        <tissue evidence="5">Leaf</tissue>
    </source>
</reference>
<feature type="region of interest" description="Disordered" evidence="4">
    <location>
        <begin position="69"/>
        <end position="109"/>
    </location>
</feature>